<comment type="subcellular location">
    <subcellularLocation>
        <location evidence="1">Membrane</location>
        <topology evidence="1">Multi-pass membrane protein</topology>
    </subcellularLocation>
</comment>
<sequence length="331" mass="35190">MYTWNRISRFAEKTFALWVVLAAAIAYWFPESFTGIGNWITLLLGIVMFGMGMTLSWKDFHLIAKQPKSVAVGVIAQFLIMPLAAFAVATVLQLPPELAVGLVLVGACPGGTASNVMVYLSKGNVPLSVTMTSVSTLLAPLLTPFLLWILAGSWLPVQPGAMLLSILQVIILPIVLGIVVRRFLPNTVEKATGVLPLVSVTTIVLIVTGVVALNADNLSATAGVVLIAVILHNLFGLGLGYGSARILKLNEAQSRAVSLEVGMQNSGLGVALALLILNPSLHCPAPSSVSGTTSLVLSWPHGGHGVTPPTDQPRRRKRNPFPYDADMFKQK</sequence>
<evidence type="ECO:0000256" key="2">
    <source>
        <dbReference type="ARBA" id="ARBA00022692"/>
    </source>
</evidence>
<gene>
    <name evidence="7" type="ORF">C8J48_0705</name>
</gene>
<evidence type="ECO:0000256" key="5">
    <source>
        <dbReference type="SAM" id="MobiDB-lite"/>
    </source>
</evidence>
<evidence type="ECO:0000313" key="8">
    <source>
        <dbReference type="Proteomes" id="UP000241639"/>
    </source>
</evidence>
<dbReference type="Proteomes" id="UP000241639">
    <property type="component" value="Unassembled WGS sequence"/>
</dbReference>
<dbReference type="InterPro" id="IPR004710">
    <property type="entry name" value="Bilac:Na_transpt"/>
</dbReference>
<evidence type="ECO:0000256" key="6">
    <source>
        <dbReference type="SAM" id="Phobius"/>
    </source>
</evidence>
<feature type="transmembrane region" description="Helical" evidence="6">
    <location>
        <begin position="36"/>
        <end position="57"/>
    </location>
</feature>
<feature type="transmembrane region" description="Helical" evidence="6">
    <location>
        <begin position="192"/>
        <end position="213"/>
    </location>
</feature>
<evidence type="ECO:0000256" key="1">
    <source>
        <dbReference type="ARBA" id="ARBA00004141"/>
    </source>
</evidence>
<proteinExistence type="predicted"/>
<organism evidence="7 8">
    <name type="scientific">Desmospora activa DSM 45169</name>
    <dbReference type="NCBI Taxonomy" id="1121389"/>
    <lineage>
        <taxon>Bacteria</taxon>
        <taxon>Bacillati</taxon>
        <taxon>Bacillota</taxon>
        <taxon>Bacilli</taxon>
        <taxon>Bacillales</taxon>
        <taxon>Thermoactinomycetaceae</taxon>
        <taxon>Desmospora</taxon>
    </lineage>
</organism>
<dbReference type="EMBL" id="PZZP01000001">
    <property type="protein sequence ID" value="PTM58129.1"/>
    <property type="molecule type" value="Genomic_DNA"/>
</dbReference>
<name>A0A2T4Z8B3_9BACL</name>
<keyword evidence="4 6" id="KW-0472">Membrane</keyword>
<feature type="region of interest" description="Disordered" evidence="5">
    <location>
        <begin position="300"/>
        <end position="331"/>
    </location>
</feature>
<dbReference type="InterPro" id="IPR002657">
    <property type="entry name" value="BilAc:Na_symport/Acr3"/>
</dbReference>
<comment type="caution">
    <text evidence="7">The sequence shown here is derived from an EMBL/GenBank/DDBJ whole genome shotgun (WGS) entry which is preliminary data.</text>
</comment>
<dbReference type="Pfam" id="PF01758">
    <property type="entry name" value="SBF"/>
    <property type="match status" value="1"/>
</dbReference>
<keyword evidence="2 6" id="KW-0812">Transmembrane</keyword>
<evidence type="ECO:0000313" key="7">
    <source>
        <dbReference type="EMBL" id="PTM58129.1"/>
    </source>
</evidence>
<dbReference type="AlphaFoldDB" id="A0A2T4Z8B3"/>
<feature type="transmembrane region" description="Helical" evidence="6">
    <location>
        <begin position="12"/>
        <end position="30"/>
    </location>
</feature>
<feature type="transmembrane region" description="Helical" evidence="6">
    <location>
        <begin position="98"/>
        <end position="120"/>
    </location>
</feature>
<evidence type="ECO:0000256" key="3">
    <source>
        <dbReference type="ARBA" id="ARBA00022989"/>
    </source>
</evidence>
<feature type="transmembrane region" description="Helical" evidence="6">
    <location>
        <begin position="132"/>
        <end position="155"/>
    </location>
</feature>
<accession>A0A2T4Z8B3</accession>
<dbReference type="GO" id="GO:0016020">
    <property type="term" value="C:membrane"/>
    <property type="evidence" value="ECO:0007669"/>
    <property type="project" value="UniProtKB-SubCell"/>
</dbReference>
<feature type="transmembrane region" description="Helical" evidence="6">
    <location>
        <begin position="161"/>
        <end position="180"/>
    </location>
</feature>
<evidence type="ECO:0000256" key="4">
    <source>
        <dbReference type="ARBA" id="ARBA00023136"/>
    </source>
</evidence>
<protein>
    <submittedName>
        <fullName evidence="7">BASS family bile acid:Na+ symporter</fullName>
    </submittedName>
</protein>
<keyword evidence="8" id="KW-1185">Reference proteome</keyword>
<dbReference type="PANTHER" id="PTHR10361:SF28">
    <property type="entry name" value="P3 PROTEIN-RELATED"/>
    <property type="match status" value="1"/>
</dbReference>
<feature type="transmembrane region" description="Helical" evidence="6">
    <location>
        <begin position="219"/>
        <end position="241"/>
    </location>
</feature>
<reference evidence="7 8" key="1">
    <citation type="submission" date="2018-04" db="EMBL/GenBank/DDBJ databases">
        <title>Genomic Encyclopedia of Archaeal and Bacterial Type Strains, Phase II (KMG-II): from individual species to whole genera.</title>
        <authorList>
            <person name="Goeker M."/>
        </authorList>
    </citation>
    <scope>NUCLEOTIDE SEQUENCE [LARGE SCALE GENOMIC DNA]</scope>
    <source>
        <strain evidence="7 8">DSM 45169</strain>
    </source>
</reference>
<dbReference type="PANTHER" id="PTHR10361">
    <property type="entry name" value="SODIUM-BILE ACID COTRANSPORTER"/>
    <property type="match status" value="1"/>
</dbReference>
<keyword evidence="3 6" id="KW-1133">Transmembrane helix</keyword>
<dbReference type="InterPro" id="IPR038770">
    <property type="entry name" value="Na+/solute_symporter_sf"/>
</dbReference>
<dbReference type="Gene3D" id="1.20.1530.20">
    <property type="match status" value="1"/>
</dbReference>
<feature type="transmembrane region" description="Helical" evidence="6">
    <location>
        <begin position="69"/>
        <end position="92"/>
    </location>
</feature>